<dbReference type="Gene3D" id="1.10.287.1490">
    <property type="match status" value="1"/>
</dbReference>
<proteinExistence type="predicted"/>
<accession>A0A0L8IB12</accession>
<protein>
    <submittedName>
        <fullName evidence="2">Uncharacterized protein</fullName>
    </submittedName>
</protein>
<evidence type="ECO:0000256" key="1">
    <source>
        <dbReference type="SAM" id="Coils"/>
    </source>
</evidence>
<feature type="coiled-coil region" evidence="1">
    <location>
        <begin position="103"/>
        <end position="137"/>
    </location>
</feature>
<evidence type="ECO:0000313" key="2">
    <source>
        <dbReference type="EMBL" id="KOF98609.1"/>
    </source>
</evidence>
<sequence>MEKLNLLESNTSLVIQEHQLIQKERWDLEKTVKQLNESLESKKHDHLNEREKQEEIIEKLKTEIDHKDESWSQLKGKCHHLDQELMKTKEKLSHSVSNQKEELFGWKNTCERLTEALNRKENEIQTLTDRCRDLDETTLQLKLEIHSYKDQISTLRSQQQLFHR</sequence>
<dbReference type="AlphaFoldDB" id="A0A0L8IB12"/>
<keyword evidence="1" id="KW-0175">Coiled coil</keyword>
<feature type="coiled-coil region" evidence="1">
    <location>
        <begin position="36"/>
        <end position="70"/>
    </location>
</feature>
<name>A0A0L8IB12_OCTBM</name>
<dbReference type="STRING" id="37653.A0A0L8IB12"/>
<gene>
    <name evidence="2" type="ORF">OCBIM_22024265mg</name>
</gene>
<dbReference type="OrthoDB" id="5982442at2759"/>
<organism evidence="2">
    <name type="scientific">Octopus bimaculoides</name>
    <name type="common">California two-spotted octopus</name>
    <dbReference type="NCBI Taxonomy" id="37653"/>
    <lineage>
        <taxon>Eukaryota</taxon>
        <taxon>Metazoa</taxon>
        <taxon>Spiralia</taxon>
        <taxon>Lophotrochozoa</taxon>
        <taxon>Mollusca</taxon>
        <taxon>Cephalopoda</taxon>
        <taxon>Coleoidea</taxon>
        <taxon>Octopodiformes</taxon>
        <taxon>Octopoda</taxon>
        <taxon>Incirrata</taxon>
        <taxon>Octopodidae</taxon>
        <taxon>Octopus</taxon>
    </lineage>
</organism>
<reference evidence="2" key="1">
    <citation type="submission" date="2015-07" db="EMBL/GenBank/DDBJ databases">
        <title>MeaNS - Measles Nucleotide Surveillance Program.</title>
        <authorList>
            <person name="Tran T."/>
            <person name="Druce J."/>
        </authorList>
    </citation>
    <scope>NUCLEOTIDE SEQUENCE</scope>
    <source>
        <strain evidence="2">UCB-OBI-ISO-001</strain>
        <tissue evidence="2">Gonad</tissue>
    </source>
</reference>
<dbReference type="EMBL" id="KQ416120">
    <property type="protein sequence ID" value="KOF98609.1"/>
    <property type="molecule type" value="Genomic_DNA"/>
</dbReference>